<keyword evidence="2" id="KW-0217">Developmental protein</keyword>
<feature type="domain" description="Homeobox" evidence="8">
    <location>
        <begin position="124"/>
        <end position="184"/>
    </location>
</feature>
<dbReference type="KEGG" id="cvn:111099044"/>
<dbReference type="Gene3D" id="1.10.10.60">
    <property type="entry name" value="Homeodomain-like"/>
    <property type="match status" value="1"/>
</dbReference>
<dbReference type="PROSITE" id="PS50071">
    <property type="entry name" value="HOMEOBOX_2"/>
    <property type="match status" value="1"/>
</dbReference>
<dbReference type="AlphaFoldDB" id="A0A8B8A4J3"/>
<dbReference type="PROSITE" id="PS00027">
    <property type="entry name" value="HOMEOBOX_1"/>
    <property type="match status" value="1"/>
</dbReference>
<keyword evidence="9" id="KW-1185">Reference proteome</keyword>
<evidence type="ECO:0000256" key="3">
    <source>
        <dbReference type="ARBA" id="ARBA00023125"/>
    </source>
</evidence>
<evidence type="ECO:0000313" key="9">
    <source>
        <dbReference type="Proteomes" id="UP000694844"/>
    </source>
</evidence>
<evidence type="ECO:0000256" key="4">
    <source>
        <dbReference type="ARBA" id="ARBA00023155"/>
    </source>
</evidence>
<dbReference type="InterPro" id="IPR050848">
    <property type="entry name" value="Homeobox_TF"/>
</dbReference>
<feature type="DNA-binding region" description="Homeobox" evidence="6">
    <location>
        <begin position="126"/>
        <end position="185"/>
    </location>
</feature>
<name>A0A8B8A4J3_CRAVI</name>
<dbReference type="SUPFAM" id="SSF46689">
    <property type="entry name" value="Homeodomain-like"/>
    <property type="match status" value="1"/>
</dbReference>
<organism evidence="9 10">
    <name type="scientific">Crassostrea virginica</name>
    <name type="common">Eastern oyster</name>
    <dbReference type="NCBI Taxonomy" id="6565"/>
    <lineage>
        <taxon>Eukaryota</taxon>
        <taxon>Metazoa</taxon>
        <taxon>Spiralia</taxon>
        <taxon>Lophotrochozoa</taxon>
        <taxon>Mollusca</taxon>
        <taxon>Bivalvia</taxon>
        <taxon>Autobranchia</taxon>
        <taxon>Pteriomorphia</taxon>
        <taxon>Ostreida</taxon>
        <taxon>Ostreoidea</taxon>
        <taxon>Ostreidae</taxon>
        <taxon>Crassostrea</taxon>
    </lineage>
</organism>
<dbReference type="PRINTS" id="PR00024">
    <property type="entry name" value="HOMEOBOX"/>
</dbReference>
<dbReference type="PANTHER" id="PTHR24333:SF8">
    <property type="entry name" value="HOMEOBOX PROTEIN CEH-62"/>
    <property type="match status" value="1"/>
</dbReference>
<dbReference type="PANTHER" id="PTHR24333">
    <property type="entry name" value="HOMEO BOX HB9 LIKE A-RELATED"/>
    <property type="match status" value="1"/>
</dbReference>
<evidence type="ECO:0000313" key="10">
    <source>
        <dbReference type="RefSeq" id="XP_022286090.1"/>
    </source>
</evidence>
<evidence type="ECO:0000256" key="6">
    <source>
        <dbReference type="PROSITE-ProRule" id="PRU00108"/>
    </source>
</evidence>
<dbReference type="CDD" id="cd00086">
    <property type="entry name" value="homeodomain"/>
    <property type="match status" value="1"/>
</dbReference>
<dbReference type="GO" id="GO:0005634">
    <property type="term" value="C:nucleus"/>
    <property type="evidence" value="ECO:0007669"/>
    <property type="project" value="UniProtKB-SubCell"/>
</dbReference>
<comment type="subcellular location">
    <subcellularLocation>
        <location evidence="1 6 7">Nucleus</location>
    </subcellularLocation>
</comment>
<dbReference type="InterPro" id="IPR017970">
    <property type="entry name" value="Homeobox_CS"/>
</dbReference>
<protein>
    <submittedName>
        <fullName evidence="10">Homeobox protein Hox-A9-like</fullName>
    </submittedName>
</protein>
<dbReference type="GO" id="GO:0048663">
    <property type="term" value="P:neuron fate commitment"/>
    <property type="evidence" value="ECO:0007669"/>
    <property type="project" value="UniProtKB-ARBA"/>
</dbReference>
<dbReference type="InterPro" id="IPR001356">
    <property type="entry name" value="HD"/>
</dbReference>
<dbReference type="Proteomes" id="UP000694844">
    <property type="component" value="Chromosome 1"/>
</dbReference>
<dbReference type="GO" id="GO:0003677">
    <property type="term" value="F:DNA binding"/>
    <property type="evidence" value="ECO:0007669"/>
    <property type="project" value="UniProtKB-UniRule"/>
</dbReference>
<dbReference type="FunFam" id="1.10.10.60:FF:000417">
    <property type="entry name" value="Even-skipped homeobox 1"/>
    <property type="match status" value="1"/>
</dbReference>
<keyword evidence="4 6" id="KW-0371">Homeobox</keyword>
<evidence type="ECO:0000256" key="2">
    <source>
        <dbReference type="ARBA" id="ARBA00022473"/>
    </source>
</evidence>
<dbReference type="GeneID" id="111099044"/>
<accession>A0A8B8A4J3</accession>
<evidence type="ECO:0000256" key="1">
    <source>
        <dbReference type="ARBA" id="ARBA00004123"/>
    </source>
</evidence>
<dbReference type="RefSeq" id="XP_022286090.1">
    <property type="nucleotide sequence ID" value="XM_022430382.1"/>
</dbReference>
<dbReference type="OrthoDB" id="6159439at2759"/>
<sequence length="228" mass="26840">METHSKTDHKHPDLKPGNIFYNMYSSHLAPFRSNPFSAFQNWRYSFKQNSDGFQKALEDLKTEDLWDPRIRLGKSENTNNVSGNLSKCEKKLFQGVETPPLGNCLPAFAPVFAGLMHRRRRRENRPRRQRTTFSSEQTVKLEIEYSRTEYITRSRRYELAEILCLTENQIKIWFQNRRAKEKRIEKAHMDHHLRTLGIARESAGNYPVSKCPDDDLFVPWPESPPTQK</sequence>
<evidence type="ECO:0000256" key="7">
    <source>
        <dbReference type="RuleBase" id="RU000682"/>
    </source>
</evidence>
<evidence type="ECO:0000259" key="8">
    <source>
        <dbReference type="PROSITE" id="PS50071"/>
    </source>
</evidence>
<gene>
    <name evidence="10" type="primary">LOC111099044</name>
</gene>
<reference evidence="10" key="2">
    <citation type="submission" date="2025-08" db="UniProtKB">
        <authorList>
            <consortium name="RefSeq"/>
        </authorList>
    </citation>
    <scope>IDENTIFICATION</scope>
    <source>
        <tissue evidence="10">Whole sample</tissue>
    </source>
</reference>
<dbReference type="Pfam" id="PF00046">
    <property type="entry name" value="Homeodomain"/>
    <property type="match status" value="1"/>
</dbReference>
<reference evidence="9" key="1">
    <citation type="submission" date="2024-06" db="UniProtKB">
        <authorList>
            <consortium name="RefSeq"/>
        </authorList>
    </citation>
    <scope>NUCLEOTIDE SEQUENCE [LARGE SCALE GENOMIC DNA]</scope>
</reference>
<proteinExistence type="predicted"/>
<dbReference type="InterPro" id="IPR020479">
    <property type="entry name" value="HD_metazoa"/>
</dbReference>
<dbReference type="InterPro" id="IPR009057">
    <property type="entry name" value="Homeodomain-like_sf"/>
</dbReference>
<dbReference type="GO" id="GO:0000981">
    <property type="term" value="F:DNA-binding transcription factor activity, RNA polymerase II-specific"/>
    <property type="evidence" value="ECO:0007669"/>
    <property type="project" value="InterPro"/>
</dbReference>
<evidence type="ECO:0000256" key="5">
    <source>
        <dbReference type="ARBA" id="ARBA00023242"/>
    </source>
</evidence>
<keyword evidence="3 6" id="KW-0238">DNA-binding</keyword>
<keyword evidence="5 6" id="KW-0539">Nucleus</keyword>
<dbReference type="SMART" id="SM00389">
    <property type="entry name" value="HOX"/>
    <property type="match status" value="1"/>
</dbReference>